<accession>A0ACB9YYE6</accession>
<gene>
    <name evidence="1" type="ORF">F4820DRAFT_335068</name>
</gene>
<comment type="caution">
    <text evidence="1">The sequence shown here is derived from an EMBL/GenBank/DDBJ whole genome shotgun (WGS) entry which is preliminary data.</text>
</comment>
<keyword evidence="2" id="KW-1185">Reference proteome</keyword>
<evidence type="ECO:0000313" key="2">
    <source>
        <dbReference type="Proteomes" id="UP001497700"/>
    </source>
</evidence>
<organism evidence="1 2">
    <name type="scientific">Hypoxylon rubiginosum</name>
    <dbReference type="NCBI Taxonomy" id="110542"/>
    <lineage>
        <taxon>Eukaryota</taxon>
        <taxon>Fungi</taxon>
        <taxon>Dikarya</taxon>
        <taxon>Ascomycota</taxon>
        <taxon>Pezizomycotina</taxon>
        <taxon>Sordariomycetes</taxon>
        <taxon>Xylariomycetidae</taxon>
        <taxon>Xylariales</taxon>
        <taxon>Hypoxylaceae</taxon>
        <taxon>Hypoxylon</taxon>
    </lineage>
</organism>
<proteinExistence type="predicted"/>
<dbReference type="Proteomes" id="UP001497700">
    <property type="component" value="Unassembled WGS sequence"/>
</dbReference>
<sequence>MPSSPYLNSTLIPPLFHCPQSTACKCRLIIPIISQSFAILLILILRVHTYQFGKSSQVLYLYKDSCREPLSVFYFCILATGNWQLVTGYPWWYSISAIYSPLPQPTIIASLPYSTLHLTLSNTPRISY</sequence>
<reference evidence="1 2" key="1">
    <citation type="journal article" date="2022" name="New Phytol.">
        <title>Ecological generalism drives hyperdiversity of secondary metabolite gene clusters in xylarialean endophytes.</title>
        <authorList>
            <person name="Franco M.E.E."/>
            <person name="Wisecaver J.H."/>
            <person name="Arnold A.E."/>
            <person name="Ju Y.M."/>
            <person name="Slot J.C."/>
            <person name="Ahrendt S."/>
            <person name="Moore L.P."/>
            <person name="Eastman K.E."/>
            <person name="Scott K."/>
            <person name="Konkel Z."/>
            <person name="Mondo S.J."/>
            <person name="Kuo A."/>
            <person name="Hayes R.D."/>
            <person name="Haridas S."/>
            <person name="Andreopoulos B."/>
            <person name="Riley R."/>
            <person name="LaButti K."/>
            <person name="Pangilinan J."/>
            <person name="Lipzen A."/>
            <person name="Amirebrahimi M."/>
            <person name="Yan J."/>
            <person name="Adam C."/>
            <person name="Keymanesh K."/>
            <person name="Ng V."/>
            <person name="Louie K."/>
            <person name="Northen T."/>
            <person name="Drula E."/>
            <person name="Henrissat B."/>
            <person name="Hsieh H.M."/>
            <person name="Youens-Clark K."/>
            <person name="Lutzoni F."/>
            <person name="Miadlikowska J."/>
            <person name="Eastwood D.C."/>
            <person name="Hamelin R.C."/>
            <person name="Grigoriev I.V."/>
            <person name="U'Ren J.M."/>
        </authorList>
    </citation>
    <scope>NUCLEOTIDE SEQUENCE [LARGE SCALE GENOMIC DNA]</scope>
    <source>
        <strain evidence="1 2">CBS 119005</strain>
    </source>
</reference>
<name>A0ACB9YYE6_9PEZI</name>
<dbReference type="EMBL" id="MU393486">
    <property type="protein sequence ID" value="KAI4864474.1"/>
    <property type="molecule type" value="Genomic_DNA"/>
</dbReference>
<evidence type="ECO:0000313" key="1">
    <source>
        <dbReference type="EMBL" id="KAI4864474.1"/>
    </source>
</evidence>
<protein>
    <submittedName>
        <fullName evidence="1">Uncharacterized protein</fullName>
    </submittedName>
</protein>